<proteinExistence type="predicted"/>
<name>A0A4Q2VT78_FUSOX</name>
<feature type="chain" id="PRO_5020572341" evidence="1">
    <location>
        <begin position="21"/>
        <end position="42"/>
    </location>
</feature>
<dbReference type="Proteomes" id="UP000290540">
    <property type="component" value="Unassembled WGS sequence"/>
</dbReference>
<reference evidence="2 3" key="1">
    <citation type="submission" date="2016-12" db="EMBL/GenBank/DDBJ databases">
        <title>Draft genome sequence of Fusarium oxysporum causing rot on Narcissus.</title>
        <authorList>
            <person name="Armitage A.D."/>
            <person name="Taylor A."/>
            <person name="Clarkson J.P."/>
            <person name="Harrison R.J."/>
            <person name="Jackson A.C."/>
        </authorList>
    </citation>
    <scope>NUCLEOTIDE SEQUENCE [LARGE SCALE GENOMIC DNA]</scope>
    <source>
        <strain evidence="2 3">N139</strain>
    </source>
</reference>
<gene>
    <name evidence="2" type="ORF">BFJ63_vAg7255</name>
</gene>
<evidence type="ECO:0000256" key="1">
    <source>
        <dbReference type="SAM" id="SignalP"/>
    </source>
</evidence>
<sequence length="42" mass="4415">MSRVSAAVILLLSAISRSSNKDMEYKTTASIAPSGSSNHGIY</sequence>
<dbReference type="AlphaFoldDB" id="A0A4Q2VT78"/>
<feature type="signal peptide" evidence="1">
    <location>
        <begin position="1"/>
        <end position="20"/>
    </location>
</feature>
<keyword evidence="1" id="KW-0732">Signal</keyword>
<protein>
    <submittedName>
        <fullName evidence="2">Uncharacterized protein</fullName>
    </submittedName>
</protein>
<evidence type="ECO:0000313" key="3">
    <source>
        <dbReference type="Proteomes" id="UP000290540"/>
    </source>
</evidence>
<dbReference type="EMBL" id="MQTW01000045">
    <property type="protein sequence ID" value="RYC89946.1"/>
    <property type="molecule type" value="Genomic_DNA"/>
</dbReference>
<evidence type="ECO:0000313" key="2">
    <source>
        <dbReference type="EMBL" id="RYC89946.1"/>
    </source>
</evidence>
<organism evidence="2 3">
    <name type="scientific">Fusarium oxysporum f. sp. narcissi</name>
    <dbReference type="NCBI Taxonomy" id="451672"/>
    <lineage>
        <taxon>Eukaryota</taxon>
        <taxon>Fungi</taxon>
        <taxon>Dikarya</taxon>
        <taxon>Ascomycota</taxon>
        <taxon>Pezizomycotina</taxon>
        <taxon>Sordariomycetes</taxon>
        <taxon>Hypocreomycetidae</taxon>
        <taxon>Hypocreales</taxon>
        <taxon>Nectriaceae</taxon>
        <taxon>Fusarium</taxon>
        <taxon>Fusarium oxysporum species complex</taxon>
    </lineage>
</organism>
<accession>A0A4Q2VT78</accession>
<comment type="caution">
    <text evidence="2">The sequence shown here is derived from an EMBL/GenBank/DDBJ whole genome shotgun (WGS) entry which is preliminary data.</text>
</comment>